<dbReference type="HOGENOM" id="CLU_992007_0_0_1"/>
<reference evidence="3" key="2">
    <citation type="submission" date="2010-04" db="EMBL/GenBank/DDBJ databases">
        <authorList>
            <person name="Buell R."/>
            <person name="Hamilton J."/>
            <person name="Hostetler J."/>
        </authorList>
    </citation>
    <scope>NUCLEOTIDE SEQUENCE [LARGE SCALE GENOMIC DNA]</scope>
    <source>
        <strain evidence="3">DAOM:BR144</strain>
    </source>
</reference>
<keyword evidence="1" id="KW-0175">Coiled coil</keyword>
<dbReference type="EMBL" id="GL376611">
    <property type="status" value="NOT_ANNOTATED_CDS"/>
    <property type="molecule type" value="Genomic_DNA"/>
</dbReference>
<protein>
    <submittedName>
        <fullName evidence="2">Uncharacterized protein</fullName>
    </submittedName>
</protein>
<evidence type="ECO:0000313" key="3">
    <source>
        <dbReference type="Proteomes" id="UP000019132"/>
    </source>
</evidence>
<name>K3X378_GLOUD</name>
<dbReference type="AlphaFoldDB" id="K3X378"/>
<dbReference type="eggNOG" id="ENOG502R8FV">
    <property type="taxonomic scope" value="Eukaryota"/>
</dbReference>
<proteinExistence type="predicted"/>
<evidence type="ECO:0000313" key="2">
    <source>
        <dbReference type="EnsemblProtists" id="PYU1_T011677"/>
    </source>
</evidence>
<reference evidence="2" key="3">
    <citation type="submission" date="2015-02" db="UniProtKB">
        <authorList>
            <consortium name="EnsemblProtists"/>
        </authorList>
    </citation>
    <scope>IDENTIFICATION</scope>
    <source>
        <strain evidence="2">DAOM BR144</strain>
    </source>
</reference>
<dbReference type="VEuPathDB" id="FungiDB:PYU1_G011651"/>
<keyword evidence="3" id="KW-1185">Reference proteome</keyword>
<evidence type="ECO:0000256" key="1">
    <source>
        <dbReference type="SAM" id="Coils"/>
    </source>
</evidence>
<organism evidence="2 3">
    <name type="scientific">Globisporangium ultimum (strain ATCC 200006 / CBS 805.95 / DAOM BR144)</name>
    <name type="common">Pythium ultimum</name>
    <dbReference type="NCBI Taxonomy" id="431595"/>
    <lineage>
        <taxon>Eukaryota</taxon>
        <taxon>Sar</taxon>
        <taxon>Stramenopiles</taxon>
        <taxon>Oomycota</taxon>
        <taxon>Peronosporomycetes</taxon>
        <taxon>Pythiales</taxon>
        <taxon>Pythiaceae</taxon>
        <taxon>Globisporangium</taxon>
    </lineage>
</organism>
<dbReference type="EnsemblProtists" id="PYU1_T011677">
    <property type="protein sequence ID" value="PYU1_T011677"/>
    <property type="gene ID" value="PYU1_G011651"/>
</dbReference>
<accession>K3X378</accession>
<feature type="coiled-coil region" evidence="1">
    <location>
        <begin position="100"/>
        <end position="199"/>
    </location>
</feature>
<dbReference type="Proteomes" id="UP000019132">
    <property type="component" value="Unassembled WGS sequence"/>
</dbReference>
<sequence length="256" mass="29707">MANAIQLWKERSLYDTLQVLDALTRDPRDTVTAGAESVDASRNGASYHERQIQAIENHEKVGREMNELLQRDRTETAQRVHHAIDAFSAQLAHVLHDLIKPELEEELERELAIVDRLVQEKQKLDDSQRSLVSENQALAARIESLENDPNGGGDAILCKKLRTRVHDLSARQRELLDRVDDMEKEREKHRWAMQQMRNDLELQQRTFLMTKAMHERETKQLVDLVQHRQTHFVQVVQGTKQKVASTLESYDPLTRP</sequence>
<reference evidence="3" key="1">
    <citation type="journal article" date="2010" name="Genome Biol.">
        <title>Genome sequence of the necrotrophic plant pathogen Pythium ultimum reveals original pathogenicity mechanisms and effector repertoire.</title>
        <authorList>
            <person name="Levesque C.A."/>
            <person name="Brouwer H."/>
            <person name="Cano L."/>
            <person name="Hamilton J.P."/>
            <person name="Holt C."/>
            <person name="Huitema E."/>
            <person name="Raffaele S."/>
            <person name="Robideau G.P."/>
            <person name="Thines M."/>
            <person name="Win J."/>
            <person name="Zerillo M.M."/>
            <person name="Beakes G.W."/>
            <person name="Boore J.L."/>
            <person name="Busam D."/>
            <person name="Dumas B."/>
            <person name="Ferriera S."/>
            <person name="Fuerstenberg S.I."/>
            <person name="Gachon C.M."/>
            <person name="Gaulin E."/>
            <person name="Govers F."/>
            <person name="Grenville-Briggs L."/>
            <person name="Horner N."/>
            <person name="Hostetler J."/>
            <person name="Jiang R.H."/>
            <person name="Johnson J."/>
            <person name="Krajaejun T."/>
            <person name="Lin H."/>
            <person name="Meijer H.J."/>
            <person name="Moore B."/>
            <person name="Morris P."/>
            <person name="Phuntmart V."/>
            <person name="Puiu D."/>
            <person name="Shetty J."/>
            <person name="Stajich J.E."/>
            <person name="Tripathy S."/>
            <person name="Wawra S."/>
            <person name="van West P."/>
            <person name="Whitty B.R."/>
            <person name="Coutinho P.M."/>
            <person name="Henrissat B."/>
            <person name="Martin F."/>
            <person name="Thomas P.D."/>
            <person name="Tyler B.M."/>
            <person name="De Vries R.P."/>
            <person name="Kamoun S."/>
            <person name="Yandell M."/>
            <person name="Tisserat N."/>
            <person name="Buell C.R."/>
        </authorList>
    </citation>
    <scope>NUCLEOTIDE SEQUENCE</scope>
    <source>
        <strain evidence="3">DAOM:BR144</strain>
    </source>
</reference>
<dbReference type="InParanoid" id="K3X378"/>
<dbReference type="OMA" id="HDKETRQ"/>